<proteinExistence type="predicted"/>
<dbReference type="AlphaFoldDB" id="A0A376ALU5"/>
<dbReference type="Proteomes" id="UP000254764">
    <property type="component" value="Unassembled WGS sequence"/>
</dbReference>
<gene>
    <name evidence="1" type="ORF">RHIZ70_4051</name>
</gene>
<evidence type="ECO:0000313" key="1">
    <source>
        <dbReference type="EMBL" id="SSC68343.1"/>
    </source>
</evidence>
<name>A0A376ALU5_9HYPH</name>
<protein>
    <submittedName>
        <fullName evidence="1">Uncharacterized protein</fullName>
    </submittedName>
</protein>
<accession>A0A376ALU5</accession>
<sequence length="49" mass="5577">MRLTGQHEEAEAQIIVRETIPAAEQQDRQCPQDQKYLHAGLPFQRCGGQ</sequence>
<evidence type="ECO:0000313" key="2">
    <source>
        <dbReference type="Proteomes" id="UP000254764"/>
    </source>
</evidence>
<dbReference type="EMBL" id="UEYP01000006">
    <property type="protein sequence ID" value="SSC68343.1"/>
    <property type="molecule type" value="Genomic_DNA"/>
</dbReference>
<keyword evidence="2" id="KW-1185">Reference proteome</keyword>
<reference evidence="2" key="1">
    <citation type="submission" date="2018-07" db="EMBL/GenBank/DDBJ databases">
        <authorList>
            <person name="Peiro R."/>
            <person name="Begona"/>
            <person name="Cbmso G."/>
            <person name="Lopez M."/>
            <person name="Gonzalez S."/>
        </authorList>
    </citation>
    <scope>NUCLEOTIDE SEQUENCE [LARGE SCALE GENOMIC DNA]</scope>
</reference>
<organism evidence="1 2">
    <name type="scientific">Ciceribacter selenitireducens ATCC BAA-1503</name>
    <dbReference type="NCBI Taxonomy" id="1336235"/>
    <lineage>
        <taxon>Bacteria</taxon>
        <taxon>Pseudomonadati</taxon>
        <taxon>Pseudomonadota</taxon>
        <taxon>Alphaproteobacteria</taxon>
        <taxon>Hyphomicrobiales</taxon>
        <taxon>Rhizobiaceae</taxon>
        <taxon>Ciceribacter</taxon>
    </lineage>
</organism>